<feature type="compositionally biased region" description="Basic and acidic residues" evidence="3">
    <location>
        <begin position="760"/>
        <end position="771"/>
    </location>
</feature>
<dbReference type="GO" id="GO:0000467">
    <property type="term" value="P:exonucleolytic trimming to generate mature 3'-end of 5.8S rRNA from tricistronic rRNA transcript (SSU-rRNA, 5.8S rRNA, LSU-rRNA)"/>
    <property type="evidence" value="ECO:0007669"/>
    <property type="project" value="InterPro"/>
</dbReference>
<evidence type="ECO:0000259" key="4">
    <source>
        <dbReference type="PROSITE" id="PS50967"/>
    </source>
</evidence>
<dbReference type="PANTHER" id="PTHR12124">
    <property type="entry name" value="POLYMYOSITIS/SCLERODERMA AUTOANTIGEN-RELATED"/>
    <property type="match status" value="1"/>
</dbReference>
<dbReference type="Pfam" id="PF01612">
    <property type="entry name" value="DNA_pol_A_exo1"/>
    <property type="match status" value="2"/>
</dbReference>
<dbReference type="GO" id="GO:0000176">
    <property type="term" value="C:nuclear exosome (RNase complex)"/>
    <property type="evidence" value="ECO:0007669"/>
    <property type="project" value="TreeGrafter"/>
</dbReference>
<dbReference type="GO" id="GO:0071040">
    <property type="term" value="P:nuclear polyadenylation-dependent antisense transcript catabolic process"/>
    <property type="evidence" value="ECO:0007669"/>
    <property type="project" value="TreeGrafter"/>
</dbReference>
<sequence length="821" mass="89353">MEVANRCSHNWRADPKATLLRLQQEEEAEREAESTEPLPHPYEGELKDLEWLLDNDLLQQGVYAAPAAAIAPAASEEEPLLLKSVAGVVCPRCVSCSADFFSMKEPPVAPPTEETPLVIVETPRQLREMLDELCSGRHRVVALDTEHHSYESYKGFVCLLQLSTCTSAGAPKDFLVDPFSLFYELTQLNRLTADPKILKVMHGATSDVLWLQASGKRFSETVPLCAFASLPRAAFLRAPSVWLRSAHFVSCLRPSVTPYQAQAGRDFSVYFVNVFDTAVAARTLTIPGGASLANLLSFYLKKRKDTKMQLADWRIRPLSDEMKNYGRSDTHYLPYLYQCMQNQLLSRDDETGIYTLRCTTPHDLGTPTASGRAAVLGVLQRSRNICLSLYTEGPFDAEAEAAQMLRRNNTALAPLSVAVLKGLLAWRDSVARKRDVSPHAVLPNACVLLLAQRRPLEHVHLRHAIRPTPAAIHRYGPEILKAIQTALERATAPPAPAKSQETLQPIKQQRSQEEDQAGEDDAAELLPSAEVLRGAAADQEGLLDAETVPASAPSLQDTLVGDKDSQRFFKGLEDVSNGSSNESNTPGSSSDKACQPQQLPVRVGGFFSGGAEALKSPVVIRISSAVLSHRMQDVEFRIAVGAAASPSFADAYIPTRMARQVARWVYSQLQQMERDQLLHSRSKRRRDELLQAPAEQPQTGRTTSSEFLLLPAYPPPPPPPEAVPTAAAAAVASGLTSVDAATTSVATAAGPVDSAVRPTNGEKETPNDTEGKCPLSGGPDLALGLVTIAQQKWKRRKRQRTRTATAAAAPAVLAQNPTPGF</sequence>
<dbReference type="PANTHER" id="PTHR12124:SF47">
    <property type="entry name" value="EXOSOME COMPONENT 10"/>
    <property type="match status" value="1"/>
</dbReference>
<dbReference type="GO" id="GO:0071036">
    <property type="term" value="P:nuclear polyadenylation-dependent snoRNA catabolic process"/>
    <property type="evidence" value="ECO:0007669"/>
    <property type="project" value="TreeGrafter"/>
</dbReference>
<feature type="region of interest" description="Disordered" evidence="3">
    <location>
        <begin position="749"/>
        <end position="778"/>
    </location>
</feature>
<organism evidence="5 6">
    <name type="scientific">Cyclospora cayetanensis</name>
    <dbReference type="NCBI Taxonomy" id="88456"/>
    <lineage>
        <taxon>Eukaryota</taxon>
        <taxon>Sar</taxon>
        <taxon>Alveolata</taxon>
        <taxon>Apicomplexa</taxon>
        <taxon>Conoidasida</taxon>
        <taxon>Coccidia</taxon>
        <taxon>Eucoccidiorida</taxon>
        <taxon>Eimeriorina</taxon>
        <taxon>Eimeriidae</taxon>
        <taxon>Cyclospora</taxon>
    </lineage>
</organism>
<dbReference type="AlphaFoldDB" id="A0A1D3D8U6"/>
<dbReference type="InterPro" id="IPR044876">
    <property type="entry name" value="HRDC_dom_sf"/>
</dbReference>
<dbReference type="Gene3D" id="1.10.150.80">
    <property type="entry name" value="HRDC domain"/>
    <property type="match status" value="1"/>
</dbReference>
<reference evidence="5 6" key="1">
    <citation type="journal article" date="2016" name="BMC Genomics">
        <title>Comparative genomics reveals Cyclospora cayetanensis possesses coccidia-like metabolism and invasion components but unique surface antigens.</title>
        <authorList>
            <person name="Liu S."/>
            <person name="Wang L."/>
            <person name="Zheng H."/>
            <person name="Xu Z."/>
            <person name="Roellig D.M."/>
            <person name="Li N."/>
            <person name="Frace M.A."/>
            <person name="Tang K."/>
            <person name="Arrowood M.J."/>
            <person name="Moss D.M."/>
            <person name="Zhang L."/>
            <person name="Feng Y."/>
            <person name="Xiao L."/>
        </authorList>
    </citation>
    <scope>NUCLEOTIDE SEQUENCE [LARGE SCALE GENOMIC DNA]</scope>
    <source>
        <strain evidence="5 6">CHN_HEN01</strain>
    </source>
</reference>
<dbReference type="Proteomes" id="UP000095192">
    <property type="component" value="Unassembled WGS sequence"/>
</dbReference>
<dbReference type="SUPFAM" id="SSF53098">
    <property type="entry name" value="Ribonuclease H-like"/>
    <property type="match status" value="2"/>
</dbReference>
<dbReference type="SUPFAM" id="SSF47819">
    <property type="entry name" value="HRDC-like"/>
    <property type="match status" value="1"/>
</dbReference>
<feature type="compositionally biased region" description="Basic residues" evidence="3">
    <location>
        <begin position="792"/>
        <end position="801"/>
    </location>
</feature>
<evidence type="ECO:0000256" key="2">
    <source>
        <dbReference type="ARBA" id="ARBA00023242"/>
    </source>
</evidence>
<dbReference type="GO" id="GO:0003727">
    <property type="term" value="F:single-stranded RNA binding"/>
    <property type="evidence" value="ECO:0007669"/>
    <property type="project" value="TreeGrafter"/>
</dbReference>
<accession>A0A1D3D8U6</accession>
<dbReference type="GO" id="GO:0000175">
    <property type="term" value="F:3'-5'-RNA exonuclease activity"/>
    <property type="evidence" value="ECO:0007669"/>
    <property type="project" value="InterPro"/>
</dbReference>
<dbReference type="GO" id="GO:0000166">
    <property type="term" value="F:nucleotide binding"/>
    <property type="evidence" value="ECO:0007669"/>
    <property type="project" value="InterPro"/>
</dbReference>
<dbReference type="InterPro" id="IPR045092">
    <property type="entry name" value="Rrp6-like"/>
</dbReference>
<dbReference type="InterPro" id="IPR002562">
    <property type="entry name" value="3'-5'_exonuclease_dom"/>
</dbReference>
<dbReference type="InterPro" id="IPR012337">
    <property type="entry name" value="RNaseH-like_sf"/>
</dbReference>
<dbReference type="GO" id="GO:0071035">
    <property type="term" value="P:nuclear polyadenylation-dependent rRNA catabolic process"/>
    <property type="evidence" value="ECO:0007669"/>
    <property type="project" value="TreeGrafter"/>
</dbReference>
<feature type="region of interest" description="Disordered" evidence="3">
    <location>
        <begin position="491"/>
        <end position="520"/>
    </location>
</feature>
<evidence type="ECO:0000313" key="6">
    <source>
        <dbReference type="Proteomes" id="UP000095192"/>
    </source>
</evidence>
<dbReference type="Pfam" id="PF00570">
    <property type="entry name" value="HRDC"/>
    <property type="match status" value="1"/>
</dbReference>
<dbReference type="GO" id="GO:0071044">
    <property type="term" value="P:histone mRNA catabolic process"/>
    <property type="evidence" value="ECO:0007669"/>
    <property type="project" value="TreeGrafter"/>
</dbReference>
<dbReference type="SMART" id="SM00474">
    <property type="entry name" value="35EXOc"/>
    <property type="match status" value="1"/>
</dbReference>
<dbReference type="PROSITE" id="PS50967">
    <property type="entry name" value="HRDC"/>
    <property type="match status" value="1"/>
</dbReference>
<keyword evidence="6" id="KW-1185">Reference proteome</keyword>
<dbReference type="EMBL" id="JROU02000253">
    <property type="protein sequence ID" value="OEH79890.1"/>
    <property type="molecule type" value="Genomic_DNA"/>
</dbReference>
<dbReference type="GO" id="GO:0071039">
    <property type="term" value="P:nuclear polyadenylation-dependent CUT catabolic process"/>
    <property type="evidence" value="ECO:0007669"/>
    <property type="project" value="TreeGrafter"/>
</dbReference>
<feature type="domain" description="HRDC" evidence="4">
    <location>
        <begin position="413"/>
        <end position="493"/>
    </location>
</feature>
<dbReference type="InParanoid" id="A0A1D3D8U6"/>
<dbReference type="VEuPathDB" id="ToxoDB:LOC34624359"/>
<dbReference type="GO" id="GO:0005730">
    <property type="term" value="C:nucleolus"/>
    <property type="evidence" value="ECO:0007669"/>
    <property type="project" value="TreeGrafter"/>
</dbReference>
<dbReference type="GO" id="GO:0071051">
    <property type="term" value="P:poly(A)-dependent snoRNA 3'-end processing"/>
    <property type="evidence" value="ECO:0007669"/>
    <property type="project" value="TreeGrafter"/>
</dbReference>
<feature type="region of interest" description="Disordered" evidence="3">
    <location>
        <begin position="792"/>
        <end position="821"/>
    </location>
</feature>
<keyword evidence="2" id="KW-0539">Nucleus</keyword>
<dbReference type="GO" id="GO:0071037">
    <property type="term" value="P:nuclear polyadenylation-dependent snRNA catabolic process"/>
    <property type="evidence" value="ECO:0007669"/>
    <property type="project" value="TreeGrafter"/>
</dbReference>
<comment type="caution">
    <text evidence="5">The sequence shown here is derived from an EMBL/GenBank/DDBJ whole genome shotgun (WGS) entry which is preliminary data.</text>
</comment>
<proteinExistence type="predicted"/>
<dbReference type="InterPro" id="IPR010997">
    <property type="entry name" value="HRDC-like_sf"/>
</dbReference>
<dbReference type="VEuPathDB" id="ToxoDB:cyc_08712"/>
<evidence type="ECO:0000256" key="3">
    <source>
        <dbReference type="SAM" id="MobiDB-lite"/>
    </source>
</evidence>
<dbReference type="InterPro" id="IPR002121">
    <property type="entry name" value="HRDC_dom"/>
</dbReference>
<feature type="compositionally biased region" description="Low complexity" evidence="3">
    <location>
        <begin position="576"/>
        <end position="590"/>
    </location>
</feature>
<protein>
    <submittedName>
        <fullName evidence="5">Exosome component</fullName>
    </submittedName>
</protein>
<gene>
    <name evidence="5" type="ORF">cyc_08712</name>
</gene>
<feature type="region of interest" description="Disordered" evidence="3">
    <location>
        <begin position="572"/>
        <end position="596"/>
    </location>
</feature>
<feature type="compositionally biased region" description="Polar residues" evidence="3">
    <location>
        <begin position="499"/>
        <end position="509"/>
    </location>
</feature>
<dbReference type="InterPro" id="IPR036397">
    <property type="entry name" value="RNaseH_sf"/>
</dbReference>
<evidence type="ECO:0000313" key="5">
    <source>
        <dbReference type="EMBL" id="OEH79890.1"/>
    </source>
</evidence>
<dbReference type="GO" id="GO:0071038">
    <property type="term" value="P:TRAMP-dependent tRNA surveillance pathway"/>
    <property type="evidence" value="ECO:0007669"/>
    <property type="project" value="TreeGrafter"/>
</dbReference>
<dbReference type="Gene3D" id="3.30.420.10">
    <property type="entry name" value="Ribonuclease H-like superfamily/Ribonuclease H"/>
    <property type="match status" value="2"/>
</dbReference>
<comment type="subcellular location">
    <subcellularLocation>
        <location evidence="1">Nucleus</location>
    </subcellularLocation>
</comment>
<evidence type="ECO:0000256" key="1">
    <source>
        <dbReference type="ARBA" id="ARBA00004123"/>
    </source>
</evidence>
<name>A0A1D3D8U6_9EIME</name>